<dbReference type="Gene3D" id="3.40.140.10">
    <property type="entry name" value="Cytidine Deaminase, domain 2"/>
    <property type="match status" value="1"/>
</dbReference>
<evidence type="ECO:0000313" key="5">
    <source>
        <dbReference type="Proteomes" id="UP000256899"/>
    </source>
</evidence>
<keyword evidence="5" id="KW-1185">Reference proteome</keyword>
<evidence type="ECO:0000256" key="1">
    <source>
        <dbReference type="ARBA" id="ARBA00022490"/>
    </source>
</evidence>
<comment type="similarity">
    <text evidence="3">Belongs to the FdhD family.</text>
</comment>
<comment type="caution">
    <text evidence="4">The sequence shown here is derived from an EMBL/GenBank/DDBJ whole genome shotgun (WGS) entry which is preliminary data.</text>
</comment>
<dbReference type="GO" id="GO:0016783">
    <property type="term" value="F:sulfurtransferase activity"/>
    <property type="evidence" value="ECO:0007669"/>
    <property type="project" value="InterPro"/>
</dbReference>
<comment type="function">
    <text evidence="3">Required for formate dehydrogenase (FDH) activity. Acts as a sulfur carrier protein that transfers sulfur from IscS to the molybdenum cofactor prior to its insertion into FDH.</text>
</comment>
<keyword evidence="2 3" id="KW-0501">Molybdenum cofactor biosynthesis</keyword>
<comment type="subcellular location">
    <subcellularLocation>
        <location evidence="3">Cytoplasm</location>
    </subcellularLocation>
</comment>
<dbReference type="Pfam" id="PF02634">
    <property type="entry name" value="FdhD-NarQ"/>
    <property type="match status" value="1"/>
</dbReference>
<dbReference type="AlphaFoldDB" id="A0A3E0U4F9"/>
<dbReference type="InterPro" id="IPR003786">
    <property type="entry name" value="FdhD"/>
</dbReference>
<evidence type="ECO:0000313" key="4">
    <source>
        <dbReference type="EMBL" id="REL31453.1"/>
    </source>
</evidence>
<accession>A0A3E0U4F9</accession>
<protein>
    <recommendedName>
        <fullName evidence="3">Sulfur carrier protein FdhD</fullName>
    </recommendedName>
</protein>
<dbReference type="RefSeq" id="WP_116016295.1">
    <property type="nucleotide sequence ID" value="NZ_QUOT01000001.1"/>
</dbReference>
<keyword evidence="1 3" id="KW-0963">Cytoplasm</keyword>
<dbReference type="HAMAP" id="MF_00187">
    <property type="entry name" value="FdhD"/>
    <property type="match status" value="1"/>
</dbReference>
<dbReference type="Gene3D" id="3.10.20.10">
    <property type="match status" value="1"/>
</dbReference>
<evidence type="ECO:0000256" key="3">
    <source>
        <dbReference type="HAMAP-Rule" id="MF_00187"/>
    </source>
</evidence>
<feature type="active site" description="Cysteine persulfide intermediate" evidence="3">
    <location>
        <position position="138"/>
    </location>
</feature>
<dbReference type="InterPro" id="IPR016193">
    <property type="entry name" value="Cytidine_deaminase-like"/>
</dbReference>
<comment type="caution">
    <text evidence="3">Lacks conserved residue(s) required for the propagation of feature annotation.</text>
</comment>
<dbReference type="EMBL" id="QUOT01000001">
    <property type="protein sequence ID" value="REL31453.1"/>
    <property type="molecule type" value="Genomic_DNA"/>
</dbReference>
<organism evidence="4 5">
    <name type="scientific">Thalassotalea euphylliae</name>
    <dbReference type="NCBI Taxonomy" id="1655234"/>
    <lineage>
        <taxon>Bacteria</taxon>
        <taxon>Pseudomonadati</taxon>
        <taxon>Pseudomonadota</taxon>
        <taxon>Gammaproteobacteria</taxon>
        <taxon>Alteromonadales</taxon>
        <taxon>Colwelliaceae</taxon>
        <taxon>Thalassotalea</taxon>
    </lineage>
</organism>
<dbReference type="GO" id="GO:0006777">
    <property type="term" value="P:Mo-molybdopterin cofactor biosynthetic process"/>
    <property type="evidence" value="ECO:0007669"/>
    <property type="project" value="UniProtKB-UniRule"/>
</dbReference>
<proteinExistence type="inferred from homology"/>
<dbReference type="SUPFAM" id="SSF53927">
    <property type="entry name" value="Cytidine deaminase-like"/>
    <property type="match status" value="1"/>
</dbReference>
<dbReference type="PIRSF" id="PIRSF015626">
    <property type="entry name" value="FdhD"/>
    <property type="match status" value="1"/>
</dbReference>
<sequence length="298" mass="32457">MESTNQATVINKTQLVISAPSFEHTGPEQIDAEQIGSGQVKLAPMSDSVASEQALQIMLSYSQQGRWQRRSLAVIMRTPGDDKALVFGYLISQGVVSTLAEVEALILEEDNLAEVKLKQHIEVDWQRFERVFVSQSGCGVCGQSQLKQLALLFEPLNPRRSWLKPEQLLSLPSELRERQSLFLQTGGSHGAGLWQADTANDLVVAEDVGRHNAVDKLLGHAYQSNLSLTQSALVLSGRISFELVQKAVAARIPVIVAVGAPSDLAITTAKHFNIALIGFTKAQQANVYCGQSQLALEN</sequence>
<dbReference type="NCBIfam" id="TIGR00129">
    <property type="entry name" value="fdhD_narQ"/>
    <property type="match status" value="1"/>
</dbReference>
<name>A0A3E0U4F9_9GAMM</name>
<reference evidence="5" key="1">
    <citation type="submission" date="2018-08" db="EMBL/GenBank/DDBJ databases">
        <title>Thalassotalea euphylliae genome.</title>
        <authorList>
            <person name="Summers S."/>
            <person name="Rice S.A."/>
            <person name="Freckelton M.L."/>
            <person name="Nedved B.T."/>
            <person name="Hadfield M.G."/>
        </authorList>
    </citation>
    <scope>NUCLEOTIDE SEQUENCE [LARGE SCALE GENOMIC DNA]</scope>
    <source>
        <strain evidence="5">H3</strain>
    </source>
</reference>
<dbReference type="Proteomes" id="UP000256899">
    <property type="component" value="Unassembled WGS sequence"/>
</dbReference>
<gene>
    <name evidence="3 4" type="primary">fdhD</name>
    <name evidence="4" type="ORF">DXX94_12425</name>
</gene>
<dbReference type="PANTHER" id="PTHR30592:SF1">
    <property type="entry name" value="SULFUR CARRIER PROTEIN FDHD"/>
    <property type="match status" value="1"/>
</dbReference>
<dbReference type="PANTHER" id="PTHR30592">
    <property type="entry name" value="FORMATE DEHYDROGENASE"/>
    <property type="match status" value="1"/>
</dbReference>
<keyword evidence="4" id="KW-0808">Transferase</keyword>
<evidence type="ECO:0000256" key="2">
    <source>
        <dbReference type="ARBA" id="ARBA00023150"/>
    </source>
</evidence>
<dbReference type="GO" id="GO:0005737">
    <property type="term" value="C:cytoplasm"/>
    <property type="evidence" value="ECO:0007669"/>
    <property type="project" value="UniProtKB-SubCell"/>
</dbReference>
<dbReference type="GO" id="GO:0097163">
    <property type="term" value="F:sulfur carrier activity"/>
    <property type="evidence" value="ECO:0007669"/>
    <property type="project" value="UniProtKB-UniRule"/>
</dbReference>